<reference evidence="6" key="1">
    <citation type="submission" date="2019-03" db="EMBL/GenBank/DDBJ databases">
        <authorList>
            <person name="Hao L."/>
        </authorList>
    </citation>
    <scope>NUCLEOTIDE SEQUENCE</scope>
</reference>
<dbReference type="InterPro" id="IPR011761">
    <property type="entry name" value="ATP-grasp"/>
</dbReference>
<dbReference type="InterPro" id="IPR000182">
    <property type="entry name" value="GNAT_dom"/>
</dbReference>
<dbReference type="Gene3D" id="3.40.50.720">
    <property type="entry name" value="NAD(P)-binding Rossmann-like Domain"/>
    <property type="match status" value="1"/>
</dbReference>
<proteinExistence type="predicted"/>
<dbReference type="InterPro" id="IPR036291">
    <property type="entry name" value="NAD(P)-bd_dom_sf"/>
</dbReference>
<dbReference type="EMBL" id="CAADRM010000004">
    <property type="protein sequence ID" value="VFU11285.1"/>
    <property type="molecule type" value="Genomic_DNA"/>
</dbReference>
<name>A0A485LTV4_9ZZZZ</name>
<dbReference type="FunFam" id="3.30.1490.20:FF:000020">
    <property type="entry name" value="Protein lysine acetyltransferase"/>
    <property type="match status" value="1"/>
</dbReference>
<dbReference type="Pfam" id="PF13302">
    <property type="entry name" value="Acetyltransf_3"/>
    <property type="match status" value="1"/>
</dbReference>
<dbReference type="Gene3D" id="3.40.50.261">
    <property type="entry name" value="Succinyl-CoA synthetase domains"/>
    <property type="match status" value="2"/>
</dbReference>
<dbReference type="SUPFAM" id="SSF56059">
    <property type="entry name" value="Glutathione synthetase ATP-binding domain-like"/>
    <property type="match status" value="1"/>
</dbReference>
<dbReference type="Pfam" id="PF13607">
    <property type="entry name" value="Succ_CoA_lig"/>
    <property type="match status" value="1"/>
</dbReference>
<protein>
    <submittedName>
        <fullName evidence="6">Acyl-CoA synthetase (NDP forming) (Succinyl-CoA synthetase)</fullName>
    </submittedName>
</protein>
<feature type="domain" description="ATP-grasp" evidence="4">
    <location>
        <begin position="6"/>
        <end position="57"/>
    </location>
</feature>
<dbReference type="Gene3D" id="3.40.630.30">
    <property type="match status" value="1"/>
</dbReference>
<keyword evidence="1" id="KW-0436">Ligase</keyword>
<evidence type="ECO:0000256" key="3">
    <source>
        <dbReference type="ARBA" id="ARBA00022840"/>
    </source>
</evidence>
<dbReference type="InterPro" id="IPR003781">
    <property type="entry name" value="CoA-bd"/>
</dbReference>
<dbReference type="PANTHER" id="PTHR43334">
    <property type="entry name" value="ACETATE--COA LIGASE [ADP-FORMING]"/>
    <property type="match status" value="1"/>
</dbReference>
<dbReference type="SUPFAM" id="SSF55729">
    <property type="entry name" value="Acyl-CoA N-acyltransferases (Nat)"/>
    <property type="match status" value="1"/>
</dbReference>
<dbReference type="PROSITE" id="PS50975">
    <property type="entry name" value="ATP_GRASP"/>
    <property type="match status" value="1"/>
</dbReference>
<dbReference type="Pfam" id="PF13380">
    <property type="entry name" value="CoA_binding_2"/>
    <property type="match status" value="1"/>
</dbReference>
<keyword evidence="3" id="KW-0067">ATP-binding</keyword>
<dbReference type="GO" id="GO:0016874">
    <property type="term" value="F:ligase activity"/>
    <property type="evidence" value="ECO:0007669"/>
    <property type="project" value="UniProtKB-KW"/>
</dbReference>
<dbReference type="Pfam" id="PF13549">
    <property type="entry name" value="ATP-grasp_5"/>
    <property type="match status" value="1"/>
</dbReference>
<evidence type="ECO:0000259" key="5">
    <source>
        <dbReference type="PROSITE" id="PS51186"/>
    </source>
</evidence>
<dbReference type="InterPro" id="IPR013815">
    <property type="entry name" value="ATP_grasp_subdomain_1"/>
</dbReference>
<dbReference type="InterPro" id="IPR016102">
    <property type="entry name" value="Succinyl-CoA_synth-like"/>
</dbReference>
<evidence type="ECO:0000256" key="2">
    <source>
        <dbReference type="ARBA" id="ARBA00022741"/>
    </source>
</evidence>
<dbReference type="SUPFAM" id="SSF51735">
    <property type="entry name" value="NAD(P)-binding Rossmann-fold domains"/>
    <property type="match status" value="1"/>
</dbReference>
<feature type="domain" description="N-acetyltransferase" evidence="5">
    <location>
        <begin position="692"/>
        <end position="859"/>
    </location>
</feature>
<dbReference type="GO" id="GO:0005524">
    <property type="term" value="F:ATP binding"/>
    <property type="evidence" value="ECO:0007669"/>
    <property type="project" value="UniProtKB-KW"/>
</dbReference>
<evidence type="ECO:0000313" key="6">
    <source>
        <dbReference type="EMBL" id="VFU11285.1"/>
    </source>
</evidence>
<evidence type="ECO:0000259" key="4">
    <source>
        <dbReference type="PROSITE" id="PS50975"/>
    </source>
</evidence>
<keyword evidence="2" id="KW-0547">Nucleotide-binding</keyword>
<dbReference type="InterPro" id="IPR016181">
    <property type="entry name" value="Acyl_CoA_acyltransferase"/>
</dbReference>
<dbReference type="SUPFAM" id="SSF52210">
    <property type="entry name" value="Succinyl-CoA synthetase domains"/>
    <property type="match status" value="2"/>
</dbReference>
<accession>A0A485LTV4</accession>
<dbReference type="AlphaFoldDB" id="A0A485LTV4"/>
<gene>
    <name evidence="6" type="ORF">SCFA_1010014</name>
</gene>
<sequence>MEHECKEILEGIGIHTTGGIIATSEESAVRAGRAIGYPVVLKIVSPDVTHKSDGGGVKLNLNDDAAVRTAFREIMQAFRHRNVIGVSVQKMAEPGIEAIIGVTHDPSFGHVLMFGLGGVFVEVLKDVTFRVLPLDEDGAAEMIGGIKGSAILKGYRGHCADIESLKGLLLKISDLVTQYPKISELDLNPVFVYPSGYSVIDSRMFIRALPPEEKREVTVQRGNLKRFFYPESIAVLGASDVEGKLGYNVFKNLVHHGFQGRLFPINPKKDRIMGVKAYRSILDVDEPVDVAIIIVPAEAVPQAIQDCCAKGIRYVVVESAGFAEIGEAGKQVQARMREIIKENGCRLLGPNCSGVINTHHHMVQSIGLLDDLRKGNVGLIAQAGVYAAGILAGLRHVLDFGIVATIGNKMDISETDILEYMEEDEHIDVITMYMEDVTSGKRFIDVASRVSQHKPVIVLKTGRTEAGKQAVSSHTASLAGNDEINSAAFRQCGVIRARDNEHLFALARGFSKQPLPKGPGVLIITYTGSLGVAATDMLYTCGLRLSKFESFIKERLASMLPGYLNNQNPVDCSFSLTPEQLKGIIEIGVQSNDVHSVMVIVQGEKLASFVDTMKDIDYHGKPVVCCVACKEFMIQDVIKMEQAGIPVYSTSEMAAEVLAEMYHFEQRRRTTLFKTLDSLLADHSFTIDGKPVRFRLLKPGDTDLWTDFVNECSQQSLWMRFLTPFSATPERAVRFCDINPEEEFAIIAEMTDTTRRKIIGIARLIRLSRQNDAEFAVIVSDTWQNKTLGKVLSELSVGLAKHWKVESVVSETLRDNHAMIKILKRCQFEVESKCGNMFTLSLRFANEADHQAGFHSRAQ</sequence>
<dbReference type="SMART" id="SM00881">
    <property type="entry name" value="CoA_binding"/>
    <property type="match status" value="1"/>
</dbReference>
<dbReference type="PANTHER" id="PTHR43334:SF2">
    <property type="entry name" value="ACETATE--COA LIGASE [ADP-FORMING]"/>
    <property type="match status" value="1"/>
</dbReference>
<organism evidence="6">
    <name type="scientific">anaerobic digester metagenome</name>
    <dbReference type="NCBI Taxonomy" id="1263854"/>
    <lineage>
        <taxon>unclassified sequences</taxon>
        <taxon>metagenomes</taxon>
        <taxon>ecological metagenomes</taxon>
    </lineage>
</organism>
<dbReference type="GO" id="GO:0046872">
    <property type="term" value="F:metal ion binding"/>
    <property type="evidence" value="ECO:0007669"/>
    <property type="project" value="InterPro"/>
</dbReference>
<dbReference type="Gene3D" id="3.30.470.20">
    <property type="entry name" value="ATP-grasp fold, B domain"/>
    <property type="match status" value="1"/>
</dbReference>
<dbReference type="InterPro" id="IPR051538">
    <property type="entry name" value="Acyl-CoA_Synth/Transferase"/>
</dbReference>
<dbReference type="PROSITE" id="PS51186">
    <property type="entry name" value="GNAT"/>
    <property type="match status" value="1"/>
</dbReference>
<evidence type="ECO:0000256" key="1">
    <source>
        <dbReference type="ARBA" id="ARBA00022598"/>
    </source>
</evidence>
<dbReference type="InterPro" id="IPR032875">
    <property type="entry name" value="Succ_CoA_lig_flav_dom"/>
</dbReference>
<dbReference type="Gene3D" id="3.30.1490.20">
    <property type="entry name" value="ATP-grasp fold, A domain"/>
    <property type="match status" value="1"/>
</dbReference>
<dbReference type="GO" id="GO:0016747">
    <property type="term" value="F:acyltransferase activity, transferring groups other than amino-acyl groups"/>
    <property type="evidence" value="ECO:0007669"/>
    <property type="project" value="InterPro"/>
</dbReference>